<organism evidence="1 2">
    <name type="scientific">Clarias magur</name>
    <name type="common">Asian catfish</name>
    <name type="synonym">Macropteronotus magur</name>
    <dbReference type="NCBI Taxonomy" id="1594786"/>
    <lineage>
        <taxon>Eukaryota</taxon>
        <taxon>Metazoa</taxon>
        <taxon>Chordata</taxon>
        <taxon>Craniata</taxon>
        <taxon>Vertebrata</taxon>
        <taxon>Euteleostomi</taxon>
        <taxon>Actinopterygii</taxon>
        <taxon>Neopterygii</taxon>
        <taxon>Teleostei</taxon>
        <taxon>Ostariophysi</taxon>
        <taxon>Siluriformes</taxon>
        <taxon>Clariidae</taxon>
        <taxon>Clarias</taxon>
    </lineage>
</organism>
<protein>
    <submittedName>
        <fullName evidence="1">Uncharacterized protein</fullName>
    </submittedName>
</protein>
<proteinExistence type="predicted"/>
<evidence type="ECO:0000313" key="1">
    <source>
        <dbReference type="EMBL" id="KAF5899471.1"/>
    </source>
</evidence>
<dbReference type="AlphaFoldDB" id="A0A8J4TK67"/>
<comment type="caution">
    <text evidence="1">The sequence shown here is derived from an EMBL/GenBank/DDBJ whole genome shotgun (WGS) entry which is preliminary data.</text>
</comment>
<dbReference type="EMBL" id="QNUK01000166">
    <property type="protein sequence ID" value="KAF5899471.1"/>
    <property type="molecule type" value="Genomic_DNA"/>
</dbReference>
<accession>A0A8J4TK67</accession>
<feature type="non-terminal residue" evidence="1">
    <location>
        <position position="1"/>
    </location>
</feature>
<name>A0A8J4TK67_CLAMG</name>
<reference evidence="1" key="1">
    <citation type="submission" date="2020-07" db="EMBL/GenBank/DDBJ databases">
        <title>Clarias magur genome sequencing, assembly and annotation.</title>
        <authorList>
            <person name="Kushwaha B."/>
            <person name="Kumar R."/>
            <person name="Das P."/>
            <person name="Joshi C.G."/>
            <person name="Kumar D."/>
            <person name="Nagpure N.S."/>
            <person name="Pandey M."/>
            <person name="Agarwal S."/>
            <person name="Srivastava S."/>
            <person name="Singh M."/>
            <person name="Sahoo L."/>
            <person name="Jayasankar P."/>
            <person name="Meher P.K."/>
            <person name="Koringa P.G."/>
            <person name="Iquebal M.A."/>
            <person name="Das S.P."/>
            <person name="Bit A."/>
            <person name="Patnaik S."/>
            <person name="Patel N."/>
            <person name="Shah T.M."/>
            <person name="Hinsu A."/>
            <person name="Jena J.K."/>
        </authorList>
    </citation>
    <scope>NUCLEOTIDE SEQUENCE</scope>
    <source>
        <strain evidence="1">CIFAMagur01</strain>
        <tissue evidence="1">Testis</tissue>
    </source>
</reference>
<dbReference type="Proteomes" id="UP000727407">
    <property type="component" value="Unassembled WGS sequence"/>
</dbReference>
<feature type="non-terminal residue" evidence="1">
    <location>
        <position position="74"/>
    </location>
</feature>
<gene>
    <name evidence="1" type="ORF">DAT39_010806</name>
</gene>
<keyword evidence="2" id="KW-1185">Reference proteome</keyword>
<evidence type="ECO:0000313" key="2">
    <source>
        <dbReference type="Proteomes" id="UP000727407"/>
    </source>
</evidence>
<sequence>DVRNKIPQVRMDLSVLQTGRRIDKCDPINAMSVSALLLFQIFARISTCLMETKPHIAISTLLNVKGGLENHLQQ</sequence>